<comment type="similarity">
    <text evidence="2">Belongs to the FPG family.</text>
</comment>
<dbReference type="GO" id="GO:0008270">
    <property type="term" value="F:zinc ion binding"/>
    <property type="evidence" value="ECO:0007669"/>
    <property type="project" value="InterPro"/>
</dbReference>
<evidence type="ECO:0000256" key="4">
    <source>
        <dbReference type="ARBA" id="ARBA00022801"/>
    </source>
</evidence>
<dbReference type="OMA" id="EKFPEHW"/>
<dbReference type="SMART" id="SM00898">
    <property type="entry name" value="Fapy_DNA_glyco"/>
    <property type="match status" value="1"/>
</dbReference>
<dbReference type="GO" id="GO:0003906">
    <property type="term" value="F:DNA-(apurinic or apyrimidinic site) endonuclease activity"/>
    <property type="evidence" value="ECO:0007669"/>
    <property type="project" value="InterPro"/>
</dbReference>
<dbReference type="OrthoDB" id="444592at2759"/>
<evidence type="ECO:0000256" key="10">
    <source>
        <dbReference type="SAM" id="MobiDB-lite"/>
    </source>
</evidence>
<dbReference type="STRING" id="936435.F8PMD2"/>
<dbReference type="eggNOG" id="ENOG502QVDB">
    <property type="taxonomic scope" value="Eukaryota"/>
</dbReference>
<keyword evidence="4" id="KW-0378">Hydrolase</keyword>
<keyword evidence="3" id="KW-0227">DNA damage</keyword>
<dbReference type="AlphaFoldDB" id="F8PMD2"/>
<comment type="catalytic activity">
    <reaction evidence="1">
        <text>Hydrolysis of DNA containing ring-opened 7-methylguanine residues, releasing 2,6-diamino-4-hydroxy-5-(N-methyl)formamidopyrimidine.</text>
        <dbReference type="EC" id="3.2.2.23"/>
    </reaction>
</comment>
<dbReference type="PROSITE" id="PS51068">
    <property type="entry name" value="FPG_CAT"/>
    <property type="match status" value="1"/>
</dbReference>
<evidence type="ECO:0000256" key="1">
    <source>
        <dbReference type="ARBA" id="ARBA00001668"/>
    </source>
</evidence>
<dbReference type="InterPro" id="IPR010979">
    <property type="entry name" value="Ribosomal_uS13-like_H2TH"/>
</dbReference>
<organism evidence="13">
    <name type="scientific">Serpula lacrymans var. lacrymans (strain S7.3)</name>
    <name type="common">Dry rot fungus</name>
    <dbReference type="NCBI Taxonomy" id="936435"/>
    <lineage>
        <taxon>Eukaryota</taxon>
        <taxon>Fungi</taxon>
        <taxon>Dikarya</taxon>
        <taxon>Basidiomycota</taxon>
        <taxon>Agaricomycotina</taxon>
        <taxon>Agaricomycetes</taxon>
        <taxon>Agaricomycetidae</taxon>
        <taxon>Boletales</taxon>
        <taxon>Coniophorineae</taxon>
        <taxon>Serpulaceae</taxon>
        <taxon>Serpula</taxon>
    </lineage>
</organism>
<dbReference type="Pfam" id="PF06831">
    <property type="entry name" value="H2TH"/>
    <property type="match status" value="1"/>
</dbReference>
<dbReference type="SUPFAM" id="SSF81624">
    <property type="entry name" value="N-terminal domain of MutM-like DNA repair proteins"/>
    <property type="match status" value="1"/>
</dbReference>
<evidence type="ECO:0000256" key="2">
    <source>
        <dbReference type="ARBA" id="ARBA00009409"/>
    </source>
</evidence>
<dbReference type="GO" id="GO:0016829">
    <property type="term" value="F:lyase activity"/>
    <property type="evidence" value="ECO:0007669"/>
    <property type="project" value="UniProtKB-KW"/>
</dbReference>
<dbReference type="PANTHER" id="PTHR22993">
    <property type="entry name" value="FORMAMIDOPYRIMIDINE-DNA GLYCOSYLASE"/>
    <property type="match status" value="1"/>
</dbReference>
<dbReference type="Proteomes" id="UP000008063">
    <property type="component" value="Unassembled WGS sequence"/>
</dbReference>
<name>F8PMD2_SERL3</name>
<dbReference type="FunFam" id="1.10.8.50:FF:000009">
    <property type="entry name" value="Formamidopyrimidine-DNA glycosylase"/>
    <property type="match status" value="1"/>
</dbReference>
<feature type="compositionally biased region" description="Basic and acidic residues" evidence="10">
    <location>
        <begin position="322"/>
        <end position="332"/>
    </location>
</feature>
<keyword evidence="13" id="KW-1185">Reference proteome</keyword>
<dbReference type="Gene3D" id="1.10.8.50">
    <property type="match status" value="1"/>
</dbReference>
<dbReference type="Pfam" id="PF01149">
    <property type="entry name" value="Fapy_DNA_glyco"/>
    <property type="match status" value="1"/>
</dbReference>
<gene>
    <name evidence="12" type="ORF">SERLA73DRAFT_158544</name>
</gene>
<dbReference type="GO" id="GO:0006284">
    <property type="term" value="P:base-excision repair"/>
    <property type="evidence" value="ECO:0007669"/>
    <property type="project" value="InterPro"/>
</dbReference>
<evidence type="ECO:0000313" key="12">
    <source>
        <dbReference type="EMBL" id="EGO02764.1"/>
    </source>
</evidence>
<dbReference type="InterPro" id="IPR035937">
    <property type="entry name" value="FPG_N"/>
</dbReference>
<keyword evidence="7" id="KW-0456">Lyase</keyword>
<sequence>MPELPGISPEVERAASLVRSVAKGKLIDRVETVEDPLVFSGISHEDFARELTGRTVKHAARYGKLFFLELDGAGRMPVFHFGMTGMLQVKGQPCLHYGKSEVWPPRFMKFVLYLRDGDDHDGSNPAITQLAFSDARRLGRIRLSTSPLTEPPIVDLGFDPILSMPSLSVFNALVQKRTCPIKALLLDQSFSAGVGNYLADEILYHARVHPEQRCRSLSDDQTAALHHQIADVCRIAVEANADDSKYPAHWLFKHRWGKGKKAEHTMKLPSGAPATIRWITVGGRTSAYVSELQQLSSAKTQKLDAKEDDSDLTPLSSEAESSGDKVHNHEVILKPSPRKRKRLRGEPPSTGDGVKLRRSKRTKT</sequence>
<dbReference type="InterPro" id="IPR015886">
    <property type="entry name" value="H2TH_FPG"/>
</dbReference>
<dbReference type="Gene3D" id="3.20.190.10">
    <property type="entry name" value="MutM-like, N-terminal"/>
    <property type="match status" value="1"/>
</dbReference>
<dbReference type="PANTHER" id="PTHR22993:SF9">
    <property type="entry name" value="FORMAMIDOPYRIMIDINE-DNA GLYCOSYLASE"/>
    <property type="match status" value="1"/>
</dbReference>
<dbReference type="GO" id="GO:0005634">
    <property type="term" value="C:nucleus"/>
    <property type="evidence" value="ECO:0007669"/>
    <property type="project" value="TreeGrafter"/>
</dbReference>
<keyword evidence="6" id="KW-0234">DNA repair</keyword>
<dbReference type="SUPFAM" id="SSF46946">
    <property type="entry name" value="S13-like H2TH domain"/>
    <property type="match status" value="1"/>
</dbReference>
<proteinExistence type="inferred from homology"/>
<dbReference type="GO" id="GO:0008534">
    <property type="term" value="F:oxidized purine nucleobase lesion DNA N-glycosylase activity"/>
    <property type="evidence" value="ECO:0007669"/>
    <property type="project" value="UniProtKB-EC"/>
</dbReference>
<evidence type="ECO:0000313" key="13">
    <source>
        <dbReference type="Proteomes" id="UP000008063"/>
    </source>
</evidence>
<accession>F8PMD2</accession>
<feature type="domain" description="Formamidopyrimidine-DNA glycosylase catalytic" evidence="11">
    <location>
        <begin position="6"/>
        <end position="139"/>
    </location>
</feature>
<reference evidence="13" key="1">
    <citation type="journal article" date="2011" name="Science">
        <title>The plant cell wall-decomposing machinery underlies the functional diversity of forest fungi.</title>
        <authorList>
            <person name="Eastwood D.C."/>
            <person name="Floudas D."/>
            <person name="Binder M."/>
            <person name="Majcherczyk A."/>
            <person name="Schneider P."/>
            <person name="Aerts A."/>
            <person name="Asiegbu F.O."/>
            <person name="Baker S.E."/>
            <person name="Barry K."/>
            <person name="Bendiksby M."/>
            <person name="Blumentritt M."/>
            <person name="Coutinho P.M."/>
            <person name="Cullen D."/>
            <person name="de Vries R.P."/>
            <person name="Gathman A."/>
            <person name="Goodell B."/>
            <person name="Henrissat B."/>
            <person name="Ihrmark K."/>
            <person name="Kauserud H."/>
            <person name="Kohler A."/>
            <person name="LaButti K."/>
            <person name="Lapidus A."/>
            <person name="Lavin J.L."/>
            <person name="Lee Y.-H."/>
            <person name="Lindquist E."/>
            <person name="Lilly W."/>
            <person name="Lucas S."/>
            <person name="Morin E."/>
            <person name="Murat C."/>
            <person name="Oguiza J.A."/>
            <person name="Park J."/>
            <person name="Pisabarro A.G."/>
            <person name="Riley R."/>
            <person name="Rosling A."/>
            <person name="Salamov A."/>
            <person name="Schmidt O."/>
            <person name="Schmutz J."/>
            <person name="Skrede I."/>
            <person name="Stenlid J."/>
            <person name="Wiebenga A."/>
            <person name="Xie X."/>
            <person name="Kuees U."/>
            <person name="Hibbett D.S."/>
            <person name="Hoffmeister D."/>
            <person name="Hoegberg N."/>
            <person name="Martin F."/>
            <person name="Grigoriev I.V."/>
            <person name="Watkinson S.C."/>
        </authorList>
    </citation>
    <scope>NUCLEOTIDE SEQUENCE [LARGE SCALE GENOMIC DNA]</scope>
    <source>
        <strain evidence="13">strain S7.3</strain>
    </source>
</reference>
<dbReference type="CDD" id="cd08972">
    <property type="entry name" value="PF_Nei_N"/>
    <property type="match status" value="1"/>
</dbReference>
<evidence type="ECO:0000256" key="7">
    <source>
        <dbReference type="ARBA" id="ARBA00023239"/>
    </source>
</evidence>
<dbReference type="HOGENOM" id="CLU_038423_0_1_1"/>
<evidence type="ECO:0000256" key="8">
    <source>
        <dbReference type="ARBA" id="ARBA00023268"/>
    </source>
</evidence>
<evidence type="ECO:0000259" key="11">
    <source>
        <dbReference type="PROSITE" id="PS51068"/>
    </source>
</evidence>
<keyword evidence="5" id="KW-0238">DNA-binding</keyword>
<dbReference type="EMBL" id="GL945476">
    <property type="protein sequence ID" value="EGO02764.1"/>
    <property type="molecule type" value="Genomic_DNA"/>
</dbReference>
<protein>
    <recommendedName>
        <fullName evidence="11">Formamidopyrimidine-DNA glycosylase catalytic domain-containing protein</fullName>
    </recommendedName>
</protein>
<feature type="region of interest" description="Disordered" evidence="10">
    <location>
        <begin position="298"/>
        <end position="364"/>
    </location>
</feature>
<dbReference type="SMART" id="SM01232">
    <property type="entry name" value="H2TH"/>
    <property type="match status" value="1"/>
</dbReference>
<keyword evidence="9" id="KW-0326">Glycosidase</keyword>
<dbReference type="GO" id="GO:0003684">
    <property type="term" value="F:damaged DNA binding"/>
    <property type="evidence" value="ECO:0007669"/>
    <property type="project" value="InterPro"/>
</dbReference>
<evidence type="ECO:0000256" key="9">
    <source>
        <dbReference type="ARBA" id="ARBA00023295"/>
    </source>
</evidence>
<dbReference type="InParanoid" id="F8PMD2"/>
<evidence type="ECO:0000256" key="6">
    <source>
        <dbReference type="ARBA" id="ARBA00023204"/>
    </source>
</evidence>
<evidence type="ECO:0000256" key="5">
    <source>
        <dbReference type="ARBA" id="ARBA00023125"/>
    </source>
</evidence>
<keyword evidence="8" id="KW-0511">Multifunctional enzyme</keyword>
<evidence type="ECO:0000256" key="3">
    <source>
        <dbReference type="ARBA" id="ARBA00022763"/>
    </source>
</evidence>
<dbReference type="InterPro" id="IPR012319">
    <property type="entry name" value="FPG_cat"/>
</dbReference>